<organism evidence="3 4">
    <name type="scientific">Amycolatopsis plumensis</name>
    <dbReference type="NCBI Taxonomy" id="236508"/>
    <lineage>
        <taxon>Bacteria</taxon>
        <taxon>Bacillati</taxon>
        <taxon>Actinomycetota</taxon>
        <taxon>Actinomycetes</taxon>
        <taxon>Pseudonocardiales</taxon>
        <taxon>Pseudonocardiaceae</taxon>
        <taxon>Amycolatopsis</taxon>
    </lineage>
</organism>
<dbReference type="SUPFAM" id="SSF53335">
    <property type="entry name" value="S-adenosyl-L-methionine-dependent methyltransferases"/>
    <property type="match status" value="1"/>
</dbReference>
<dbReference type="PANTHER" id="PTHR43619">
    <property type="entry name" value="S-ADENOSYL-L-METHIONINE-DEPENDENT METHYLTRANSFERASE YKTD-RELATED"/>
    <property type="match status" value="1"/>
</dbReference>
<dbReference type="GO" id="GO:0008168">
    <property type="term" value="F:methyltransferase activity"/>
    <property type="evidence" value="ECO:0007669"/>
    <property type="project" value="UniProtKB-KW"/>
</dbReference>
<accession>A0ABV5U6K4</accession>
<dbReference type="PIRSF" id="PIRSF028177">
    <property type="entry name" value="Polyketide_synth_Omtfrase_TcmP"/>
    <property type="match status" value="1"/>
</dbReference>
<proteinExistence type="predicted"/>
<evidence type="ECO:0000313" key="4">
    <source>
        <dbReference type="Proteomes" id="UP001589535"/>
    </source>
</evidence>
<evidence type="ECO:0000256" key="1">
    <source>
        <dbReference type="ARBA" id="ARBA00022603"/>
    </source>
</evidence>
<dbReference type="Pfam" id="PF04072">
    <property type="entry name" value="LCM"/>
    <property type="match status" value="1"/>
</dbReference>
<evidence type="ECO:0000256" key="2">
    <source>
        <dbReference type="ARBA" id="ARBA00022679"/>
    </source>
</evidence>
<dbReference type="PANTHER" id="PTHR43619:SF2">
    <property type="entry name" value="S-ADENOSYL-L-METHIONINE-DEPENDENT METHYLTRANSFERASES SUPERFAMILY PROTEIN"/>
    <property type="match status" value="1"/>
</dbReference>
<dbReference type="RefSeq" id="WP_378197153.1">
    <property type="nucleotide sequence ID" value="NZ_JBHMBK010000017.1"/>
</dbReference>
<reference evidence="3 4" key="1">
    <citation type="submission" date="2024-09" db="EMBL/GenBank/DDBJ databases">
        <authorList>
            <person name="Sun Q."/>
            <person name="Mori K."/>
        </authorList>
    </citation>
    <scope>NUCLEOTIDE SEQUENCE [LARGE SCALE GENOMIC DNA]</scope>
    <source>
        <strain evidence="3 4">JCM 13852</strain>
    </source>
</reference>
<dbReference type="Proteomes" id="UP001589535">
    <property type="component" value="Unassembled WGS sequence"/>
</dbReference>
<keyword evidence="1 3" id="KW-0489">Methyltransferase</keyword>
<gene>
    <name evidence="3" type="ORF">ACFFTO_22815</name>
</gene>
<evidence type="ECO:0000313" key="3">
    <source>
        <dbReference type="EMBL" id="MFB9687022.1"/>
    </source>
</evidence>
<dbReference type="InterPro" id="IPR016874">
    <property type="entry name" value="TcmP-like"/>
</dbReference>
<name>A0ABV5U6K4_9PSEU</name>
<comment type="caution">
    <text evidence="3">The sequence shown here is derived from an EMBL/GenBank/DDBJ whole genome shotgun (WGS) entry which is preliminary data.</text>
</comment>
<dbReference type="GO" id="GO:0032259">
    <property type="term" value="P:methylation"/>
    <property type="evidence" value="ECO:0007669"/>
    <property type="project" value="UniProtKB-KW"/>
</dbReference>
<dbReference type="InterPro" id="IPR007213">
    <property type="entry name" value="Ppm1/Ppm2/Tcmp"/>
</dbReference>
<sequence length="277" mass="31226">MKLLGVVMEKVRFTEEKATNLATLYGRALDYRSPHPILGDQAADDAVRRIDYDFTKIGISPDRAISVVLRAKPIDDWAAGYLRAHPDAIVLHLGCGLDTRFQRLAPPETVHWYDVDYPEVIELREKLYDQAPNQTHIGSSVTDFGWLDQVPSDRPALIVAEGLTMYLKPEAGTELFRRLAAKFPSGQVVCDLFNRTAIRIQKLNAPVRKAGATLYWGVDDPRELESCGLTLESSLDAAHWATPDDLAKVGPITRFQLRMLKVFRPLARTAHIVRYRF</sequence>
<keyword evidence="4" id="KW-1185">Reference proteome</keyword>
<dbReference type="InterPro" id="IPR029063">
    <property type="entry name" value="SAM-dependent_MTases_sf"/>
</dbReference>
<protein>
    <submittedName>
        <fullName evidence="3">Class I SAM-dependent methyltransferase</fullName>
    </submittedName>
</protein>
<keyword evidence="2" id="KW-0808">Transferase</keyword>
<dbReference type="EMBL" id="JBHMBK010000017">
    <property type="protein sequence ID" value="MFB9687022.1"/>
    <property type="molecule type" value="Genomic_DNA"/>
</dbReference>
<dbReference type="Gene3D" id="3.40.50.150">
    <property type="entry name" value="Vaccinia Virus protein VP39"/>
    <property type="match status" value="1"/>
</dbReference>